<organism evidence="3 4">
    <name type="scientific">Pinibacter aurantiacus</name>
    <dbReference type="NCBI Taxonomy" id="2851599"/>
    <lineage>
        <taxon>Bacteria</taxon>
        <taxon>Pseudomonadati</taxon>
        <taxon>Bacteroidota</taxon>
        <taxon>Chitinophagia</taxon>
        <taxon>Chitinophagales</taxon>
        <taxon>Chitinophagaceae</taxon>
        <taxon>Pinibacter</taxon>
    </lineage>
</organism>
<evidence type="ECO:0000256" key="1">
    <source>
        <dbReference type="ARBA" id="ARBA00022598"/>
    </source>
</evidence>
<dbReference type="AlphaFoldDB" id="A0A9E2SC04"/>
<keyword evidence="1 3" id="KW-0436">Ligase</keyword>
<dbReference type="Pfam" id="PF03099">
    <property type="entry name" value="BPL_LplA_LipB"/>
    <property type="match status" value="1"/>
</dbReference>
<gene>
    <name evidence="3" type="ORF">KTO63_08165</name>
</gene>
<comment type="caution">
    <text evidence="3">The sequence shown here is derived from an EMBL/GenBank/DDBJ whole genome shotgun (WGS) entry which is preliminary data.</text>
</comment>
<keyword evidence="4" id="KW-1185">Reference proteome</keyword>
<dbReference type="GO" id="GO:0004077">
    <property type="term" value="F:biotin--[biotin carboxyl-carrier protein] ligase activity"/>
    <property type="evidence" value="ECO:0007669"/>
    <property type="project" value="UniProtKB-EC"/>
</dbReference>
<accession>A0A9E2SC04</accession>
<dbReference type="PROSITE" id="PS51733">
    <property type="entry name" value="BPL_LPL_CATALYTIC"/>
    <property type="match status" value="1"/>
</dbReference>
<feature type="domain" description="BPL/LPL catalytic" evidence="2">
    <location>
        <begin position="1"/>
        <end position="183"/>
    </location>
</feature>
<dbReference type="PANTHER" id="PTHR12835:SF5">
    <property type="entry name" value="BIOTIN--PROTEIN LIGASE"/>
    <property type="match status" value="1"/>
</dbReference>
<proteinExistence type="predicted"/>
<dbReference type="PANTHER" id="PTHR12835">
    <property type="entry name" value="BIOTIN PROTEIN LIGASE"/>
    <property type="match status" value="1"/>
</dbReference>
<protein>
    <submittedName>
        <fullName evidence="3">Biotin--[acetyl-CoA-carboxylase] ligase</fullName>
        <ecNumber evidence="3">6.3.4.15</ecNumber>
    </submittedName>
</protein>
<dbReference type="NCBIfam" id="TIGR00121">
    <property type="entry name" value="birA_ligase"/>
    <property type="match status" value="1"/>
</dbReference>
<dbReference type="EC" id="6.3.4.15" evidence="3"/>
<dbReference type="CDD" id="cd16442">
    <property type="entry name" value="BPL"/>
    <property type="match status" value="1"/>
</dbReference>
<evidence type="ECO:0000313" key="3">
    <source>
        <dbReference type="EMBL" id="MBV4357115.1"/>
    </source>
</evidence>
<dbReference type="EMBL" id="JAHSPG010000003">
    <property type="protein sequence ID" value="MBV4357115.1"/>
    <property type="molecule type" value="Genomic_DNA"/>
</dbReference>
<dbReference type="InterPro" id="IPR004143">
    <property type="entry name" value="BPL_LPL_catalytic"/>
</dbReference>
<evidence type="ECO:0000259" key="2">
    <source>
        <dbReference type="PROSITE" id="PS51733"/>
    </source>
</evidence>
<name>A0A9E2SC04_9BACT</name>
<sequence>MVTIGFPFTELASIDSTNNYAMAMAHEGLATHGAAFFAHEQTAGKGQLGRQWKTTALENIMLSIVLKPSGLPVTRQFFLSAAIAAGCYDFFKKYAIDDVAVKWPNDIYWRDRKAGGILIENVLAGKNWQFAIVGIGLNINQTVFADGVTNPVSLKQITGKTFPTVEMAKELCNCLQKRYDLLFSAPLQETLDNYNEILYKRGQKVKLRKDIAVFETIIKGVNEQGKLMTFDTMEREFSLGEVSLVV</sequence>
<dbReference type="RefSeq" id="WP_217790732.1">
    <property type="nucleotide sequence ID" value="NZ_JAHSPG010000003.1"/>
</dbReference>
<evidence type="ECO:0000313" key="4">
    <source>
        <dbReference type="Proteomes" id="UP000812270"/>
    </source>
</evidence>
<dbReference type="GO" id="GO:0005737">
    <property type="term" value="C:cytoplasm"/>
    <property type="evidence" value="ECO:0007669"/>
    <property type="project" value="TreeGrafter"/>
</dbReference>
<reference evidence="3" key="1">
    <citation type="submission" date="2021-06" db="EMBL/GenBank/DDBJ databases">
        <authorList>
            <person name="Huq M.A."/>
        </authorList>
    </citation>
    <scope>NUCLEOTIDE SEQUENCE</scope>
    <source>
        <strain evidence="3">MAH-26</strain>
    </source>
</reference>
<dbReference type="InterPro" id="IPR004408">
    <property type="entry name" value="Biotin_CoA_COase_ligase"/>
</dbReference>
<dbReference type="Proteomes" id="UP000812270">
    <property type="component" value="Unassembled WGS sequence"/>
</dbReference>